<evidence type="ECO:0000313" key="2">
    <source>
        <dbReference type="Proteomes" id="UP000007842"/>
    </source>
</evidence>
<dbReference type="EMBL" id="CP003219">
    <property type="protein sequence ID" value="AEW94456.1"/>
    <property type="molecule type" value="Genomic_DNA"/>
</dbReference>
<dbReference type="HOGENOM" id="CLU_181596_0_0_11"/>
<dbReference type="Proteomes" id="UP000007842">
    <property type="component" value="Chromosome"/>
</dbReference>
<keyword evidence="2" id="KW-1185">Reference proteome</keyword>
<dbReference type="eggNOG" id="ENOG503302F">
    <property type="taxonomic scope" value="Bacteria"/>
</dbReference>
<name>F8JW87_STREN</name>
<organism evidence="1 2">
    <name type="scientific">Streptantibioticus cattleyicolor (strain ATCC 35852 / DSM 46488 / JCM 4925 / NBRC 14057 / NRRL 8057)</name>
    <name type="common">Streptomyces cattleya</name>
    <dbReference type="NCBI Taxonomy" id="1003195"/>
    <lineage>
        <taxon>Bacteria</taxon>
        <taxon>Bacillati</taxon>
        <taxon>Actinomycetota</taxon>
        <taxon>Actinomycetes</taxon>
        <taxon>Kitasatosporales</taxon>
        <taxon>Streptomycetaceae</taxon>
        <taxon>Streptantibioticus</taxon>
    </lineage>
</organism>
<dbReference type="RefSeq" id="WP_014142848.1">
    <property type="nucleotide sequence ID" value="NC_016111.1"/>
</dbReference>
<dbReference type="Pfam" id="PF14117">
    <property type="entry name" value="DUF4287"/>
    <property type="match status" value="1"/>
</dbReference>
<dbReference type="KEGG" id="scy:SCATT_20850"/>
<reference evidence="2" key="1">
    <citation type="submission" date="2011-12" db="EMBL/GenBank/DDBJ databases">
        <title>Complete genome sequence of Streptomyces cattleya strain DSM 46488.</title>
        <authorList>
            <person name="Ou H.-Y."/>
            <person name="Li P."/>
            <person name="Zhao C."/>
            <person name="O'Hagan D."/>
            <person name="Deng Z."/>
        </authorList>
    </citation>
    <scope>NUCLEOTIDE SEQUENCE [LARGE SCALE GENOMIC DNA]</scope>
    <source>
        <strain evidence="2">ATCC 35852 / DSM 46488 / JCM 4925 / NBRC 14057 / NRRL 8057</strain>
    </source>
</reference>
<evidence type="ECO:0000313" key="1">
    <source>
        <dbReference type="EMBL" id="AEW94456.1"/>
    </source>
</evidence>
<dbReference type="STRING" id="1003195.SCATT_20850"/>
<accession>G8WZF9</accession>
<gene>
    <name evidence="1" type="ordered locus">SCATT_20850</name>
</gene>
<dbReference type="AlphaFoldDB" id="F8JW87"/>
<dbReference type="KEGG" id="sct:SCAT_2101"/>
<evidence type="ECO:0008006" key="3">
    <source>
        <dbReference type="Google" id="ProtNLM"/>
    </source>
</evidence>
<protein>
    <recommendedName>
        <fullName evidence="3">DUF4287 domain-containing protein</fullName>
    </recommendedName>
</protein>
<accession>F8JW87</accession>
<sequence length="76" mass="8869">MSQIISEETHRNLLSRIPARTGRDISEWLRALDEGPSVSFDEKINWLRSQHEGLSYGHAKALVHEYDLRRAARKLR</sequence>
<dbReference type="OrthoDB" id="3215049at2"/>
<proteinExistence type="predicted"/>
<dbReference type="PATRIC" id="fig|1003195.11.peg.3621"/>
<dbReference type="InterPro" id="IPR025629">
    <property type="entry name" value="DUF4287"/>
</dbReference>